<reference evidence="6" key="1">
    <citation type="journal article" date="2014" name="Genome Announc.">
        <title>Genome sequence of the yeast Cyberlindnera fabianii (Hansenula fabianii).</title>
        <authorList>
            <person name="Freel K.C."/>
            <person name="Sarilar V."/>
            <person name="Neuveglise C."/>
            <person name="Devillers H."/>
            <person name="Friedrich A."/>
            <person name="Schacherer J."/>
        </authorList>
    </citation>
    <scope>NUCLEOTIDE SEQUENCE</scope>
    <source>
        <strain evidence="6">YJS4271</strain>
    </source>
</reference>
<feature type="domain" description="Exosome complex component CSL4 N-terminal" evidence="5">
    <location>
        <begin position="10"/>
        <end position="64"/>
    </location>
</feature>
<evidence type="ECO:0000259" key="4">
    <source>
        <dbReference type="Pfam" id="PF10447"/>
    </source>
</evidence>
<dbReference type="EMBL" id="LK052898">
    <property type="protein sequence ID" value="CDR43951.1"/>
    <property type="molecule type" value="Genomic_DNA"/>
</dbReference>
<dbReference type="GO" id="GO:0003723">
    <property type="term" value="F:RNA binding"/>
    <property type="evidence" value="ECO:0007669"/>
    <property type="project" value="InterPro"/>
</dbReference>
<dbReference type="Gene3D" id="2.40.50.880">
    <property type="match status" value="1"/>
</dbReference>
<sequence length="270" mass="28929">MSQSQEIVVPGQVISPTYRTVEGSTDTVRKFEAGPGATIQEVEVGTTKQQVITSTLLGRVKVEEIDESESTESEDSIKDEHVKKNKLSVKRFQVSVVPVTSSKKESTSLPKEGDIVLTRITRLNLKQAYVEILALEGSGNILSDSGVGANGNGISAPGGGSGAATFSIHQGSSDLGETFKGIIRSQDIRSTERDRVKVIESFKPGDIVRAQILSLGDGTNYYLTTARNDLGVVFAKARNGAGGLMYAVDWQTMVCPTTGDVEQRKCAKPF</sequence>
<protein>
    <submittedName>
        <fullName evidence="6">CYFA0S13e00892g1_1</fullName>
    </submittedName>
</protein>
<dbReference type="GO" id="GO:0005730">
    <property type="term" value="C:nucleolus"/>
    <property type="evidence" value="ECO:0007669"/>
    <property type="project" value="UniProtKB-SubCell"/>
</dbReference>
<dbReference type="OrthoDB" id="440760at2759"/>
<dbReference type="FunFam" id="2.40.50.140:FF:000312">
    <property type="entry name" value="Exosome complex component CSL4"/>
    <property type="match status" value="1"/>
</dbReference>
<organism evidence="6">
    <name type="scientific">Cyberlindnera fabianii</name>
    <name type="common">Yeast</name>
    <name type="synonym">Hansenula fabianii</name>
    <dbReference type="NCBI Taxonomy" id="36022"/>
    <lineage>
        <taxon>Eukaryota</taxon>
        <taxon>Fungi</taxon>
        <taxon>Dikarya</taxon>
        <taxon>Ascomycota</taxon>
        <taxon>Saccharomycotina</taxon>
        <taxon>Saccharomycetes</taxon>
        <taxon>Phaffomycetales</taxon>
        <taxon>Phaffomycetaceae</taxon>
        <taxon>Cyberlindnera</taxon>
    </lineage>
</organism>
<dbReference type="GO" id="GO:0005737">
    <property type="term" value="C:cytoplasm"/>
    <property type="evidence" value="ECO:0007669"/>
    <property type="project" value="TreeGrafter"/>
</dbReference>
<dbReference type="InterPro" id="IPR019495">
    <property type="entry name" value="EXOSC1_C"/>
</dbReference>
<evidence type="ECO:0000256" key="2">
    <source>
        <dbReference type="ARBA" id="ARBA00022490"/>
    </source>
</evidence>
<keyword evidence="3" id="KW-0271">Exosome</keyword>
<evidence type="ECO:0000256" key="1">
    <source>
        <dbReference type="ARBA" id="ARBA00004604"/>
    </source>
</evidence>
<dbReference type="PhylomeDB" id="A0A061B3B2"/>
<dbReference type="InterPro" id="IPR048626">
    <property type="entry name" value="CSL4_N"/>
</dbReference>
<dbReference type="PANTHER" id="PTHR12686:SF8">
    <property type="entry name" value="EXOSOME COMPLEX COMPONENT CSL4"/>
    <property type="match status" value="1"/>
</dbReference>
<dbReference type="GO" id="GO:0000176">
    <property type="term" value="C:nuclear exosome (RNase complex)"/>
    <property type="evidence" value="ECO:0007669"/>
    <property type="project" value="TreeGrafter"/>
</dbReference>
<dbReference type="InterPro" id="IPR012340">
    <property type="entry name" value="NA-bd_OB-fold"/>
</dbReference>
<proteinExistence type="predicted"/>
<evidence type="ECO:0000256" key="3">
    <source>
        <dbReference type="ARBA" id="ARBA00022835"/>
    </source>
</evidence>
<dbReference type="PANTHER" id="PTHR12686">
    <property type="entry name" value="3'-5' EXORIBONUCLEASE CSL4-RELATED"/>
    <property type="match status" value="1"/>
</dbReference>
<dbReference type="GO" id="GO:0006396">
    <property type="term" value="P:RNA processing"/>
    <property type="evidence" value="ECO:0007669"/>
    <property type="project" value="InterPro"/>
</dbReference>
<dbReference type="InterPro" id="IPR039771">
    <property type="entry name" value="Csl4"/>
</dbReference>
<accession>A0A061B3B2</accession>
<name>A0A061B3B2_CYBFA</name>
<dbReference type="Pfam" id="PF10447">
    <property type="entry name" value="EXOSC1"/>
    <property type="match status" value="1"/>
</dbReference>
<dbReference type="VEuPathDB" id="FungiDB:BON22_1793"/>
<dbReference type="Gene3D" id="2.40.50.140">
    <property type="entry name" value="Nucleic acid-binding proteins"/>
    <property type="match status" value="1"/>
</dbReference>
<dbReference type="SUPFAM" id="SSF50249">
    <property type="entry name" value="Nucleic acid-binding proteins"/>
    <property type="match status" value="1"/>
</dbReference>
<gene>
    <name evidence="6" type="ORF">CYFA0S_13e00892g</name>
</gene>
<evidence type="ECO:0000313" key="6">
    <source>
        <dbReference type="EMBL" id="CDR43951.1"/>
    </source>
</evidence>
<keyword evidence="2" id="KW-0963">Cytoplasm</keyword>
<comment type="subcellular location">
    <subcellularLocation>
        <location evidence="1">Nucleus</location>
        <location evidence="1">Nucleolus</location>
    </subcellularLocation>
</comment>
<dbReference type="AlphaFoldDB" id="A0A061B3B2"/>
<dbReference type="Pfam" id="PF21551">
    <property type="entry name" value="CSL4_N"/>
    <property type="match status" value="1"/>
</dbReference>
<evidence type="ECO:0000259" key="5">
    <source>
        <dbReference type="Pfam" id="PF21551"/>
    </source>
</evidence>
<feature type="domain" description="Exosome complex component CSL4 C-terminal" evidence="4">
    <location>
        <begin position="109"/>
        <end position="215"/>
    </location>
</feature>